<organism evidence="1 2">
    <name type="scientific">Morus notabilis</name>
    <dbReference type="NCBI Taxonomy" id="981085"/>
    <lineage>
        <taxon>Eukaryota</taxon>
        <taxon>Viridiplantae</taxon>
        <taxon>Streptophyta</taxon>
        <taxon>Embryophyta</taxon>
        <taxon>Tracheophyta</taxon>
        <taxon>Spermatophyta</taxon>
        <taxon>Magnoliopsida</taxon>
        <taxon>eudicotyledons</taxon>
        <taxon>Gunneridae</taxon>
        <taxon>Pentapetalae</taxon>
        <taxon>rosids</taxon>
        <taxon>fabids</taxon>
        <taxon>Rosales</taxon>
        <taxon>Moraceae</taxon>
        <taxon>Moreae</taxon>
        <taxon>Morus</taxon>
    </lineage>
</organism>
<evidence type="ECO:0000313" key="2">
    <source>
        <dbReference type="Proteomes" id="UP000030645"/>
    </source>
</evidence>
<evidence type="ECO:0000313" key="1">
    <source>
        <dbReference type="EMBL" id="EXB49710.1"/>
    </source>
</evidence>
<protein>
    <recommendedName>
        <fullName evidence="3">Metallo-beta-lactamase domain-containing protein</fullName>
    </recommendedName>
</protein>
<evidence type="ECO:0008006" key="3">
    <source>
        <dbReference type="Google" id="ProtNLM"/>
    </source>
</evidence>
<sequence>MAAIPGNQKTLIPFFAFHFTLLPSSQLPHSQAPKLQRPGFSRICKLGGAVSAVVSQESVTGSSSSGTDVFKLTYLEGNSWLWEVGGLKILVDPILMGNLDFGIPWLYDAAKKFLKNFSGTFLSDLPEIDCLLSTQSLDDHCHLKTLKPLSKKYPNLKVLATPNAKELLDPVFRNTTYLEPGQSSVIEASNGSKVKVQATAGPILGPPWQRPENGYLVTSPQDQLTLYYEPHCVYNKRFLEKERADIVITTVIKQLLPNFNLVSGQEDAVQLTKLLNAKFVVPMKNGDLDSKGLLASLIQAEGTIGSFKMVVKVGELKLKMVLVAGTFVKGITRCAGFRAYSWCTSGNPSTP</sequence>
<dbReference type="eggNOG" id="ENOG502QQUU">
    <property type="taxonomic scope" value="Eukaryota"/>
</dbReference>
<dbReference type="EMBL" id="KE343947">
    <property type="protein sequence ID" value="EXB49710.1"/>
    <property type="molecule type" value="Genomic_DNA"/>
</dbReference>
<keyword evidence="2" id="KW-1185">Reference proteome</keyword>
<dbReference type="Pfam" id="PF13483">
    <property type="entry name" value="Lactamase_B_3"/>
    <property type="match status" value="1"/>
</dbReference>
<dbReference type="Gene3D" id="3.60.15.10">
    <property type="entry name" value="Ribonuclease Z/Hydroxyacylglutathione hydrolase-like"/>
    <property type="match status" value="1"/>
</dbReference>
<dbReference type="AlphaFoldDB" id="W9QQ21"/>
<dbReference type="SUPFAM" id="SSF56281">
    <property type="entry name" value="Metallo-hydrolase/oxidoreductase"/>
    <property type="match status" value="1"/>
</dbReference>
<dbReference type="Proteomes" id="UP000030645">
    <property type="component" value="Unassembled WGS sequence"/>
</dbReference>
<dbReference type="PANTHER" id="PTHR36142:SF2">
    <property type="entry name" value="METALLO-HYDROLASE_OXIDOREDUCTASE SUPERFAMILY PROTEIN"/>
    <property type="match status" value="1"/>
</dbReference>
<dbReference type="InterPro" id="IPR036866">
    <property type="entry name" value="RibonucZ/Hydroxyglut_hydro"/>
</dbReference>
<dbReference type="PANTHER" id="PTHR36142">
    <property type="entry name" value="METALLO-HYDROLASE/OXIDOREDUCTASE SUPERFAMILY PROTEIN"/>
    <property type="match status" value="1"/>
</dbReference>
<proteinExistence type="predicted"/>
<gene>
    <name evidence="1" type="ORF">L484_006259</name>
</gene>
<reference evidence="2" key="1">
    <citation type="submission" date="2013-01" db="EMBL/GenBank/DDBJ databases">
        <title>Draft Genome Sequence of a Mulberry Tree, Morus notabilis C.K. Schneid.</title>
        <authorList>
            <person name="He N."/>
            <person name="Zhao S."/>
        </authorList>
    </citation>
    <scope>NUCLEOTIDE SEQUENCE</scope>
</reference>
<name>W9QQ21_9ROSA</name>
<accession>W9QQ21</accession>
<dbReference type="STRING" id="981085.W9QQ21"/>